<dbReference type="RefSeq" id="WP_307264067.1">
    <property type="nucleotide sequence ID" value="NZ_JAUSVL010000001.1"/>
</dbReference>
<dbReference type="Proteomes" id="UP001238163">
    <property type="component" value="Unassembled WGS sequence"/>
</dbReference>
<gene>
    <name evidence="1" type="ORF">J3R75_003477</name>
</gene>
<comment type="caution">
    <text evidence="1">The sequence shown here is derived from an EMBL/GenBank/DDBJ whole genome shotgun (WGS) entry which is preliminary data.</text>
</comment>
<dbReference type="GO" id="GO:0051301">
    <property type="term" value="P:cell division"/>
    <property type="evidence" value="ECO:0007669"/>
    <property type="project" value="UniProtKB-KW"/>
</dbReference>
<protein>
    <submittedName>
        <fullName evidence="1">FtsZ-binding cell division protein ZapB</fullName>
    </submittedName>
</protein>
<keyword evidence="2" id="KW-1185">Reference proteome</keyword>
<name>A0AAE4AQB6_9BACT</name>
<evidence type="ECO:0000313" key="2">
    <source>
        <dbReference type="Proteomes" id="UP001238163"/>
    </source>
</evidence>
<proteinExistence type="predicted"/>
<keyword evidence="1" id="KW-0131">Cell cycle</keyword>
<sequence length="55" mass="5992">MKKLMFLALIAALVLPVVGCKKKEPTLESIAADAQKAGEDLKKDAEKIKVELPKE</sequence>
<reference evidence="1" key="1">
    <citation type="submission" date="2023-07" db="EMBL/GenBank/DDBJ databases">
        <title>Genomic Encyclopedia of Type Strains, Phase IV (KMG-IV): sequencing the most valuable type-strain genomes for metagenomic binning, comparative biology and taxonomic classification.</title>
        <authorList>
            <person name="Goeker M."/>
        </authorList>
    </citation>
    <scope>NUCLEOTIDE SEQUENCE</scope>
    <source>
        <strain evidence="1">DSM 24202</strain>
    </source>
</reference>
<accession>A0AAE4AQB6</accession>
<keyword evidence="1" id="KW-0132">Cell division</keyword>
<dbReference type="EMBL" id="JAUSVL010000001">
    <property type="protein sequence ID" value="MDQ0291370.1"/>
    <property type="molecule type" value="Genomic_DNA"/>
</dbReference>
<organism evidence="1 2">
    <name type="scientific">Oligosphaera ethanolica</name>
    <dbReference type="NCBI Taxonomy" id="760260"/>
    <lineage>
        <taxon>Bacteria</taxon>
        <taxon>Pseudomonadati</taxon>
        <taxon>Lentisphaerota</taxon>
        <taxon>Oligosphaeria</taxon>
        <taxon>Oligosphaerales</taxon>
        <taxon>Oligosphaeraceae</taxon>
        <taxon>Oligosphaera</taxon>
    </lineage>
</organism>
<dbReference type="AlphaFoldDB" id="A0AAE4AQB6"/>
<evidence type="ECO:0000313" key="1">
    <source>
        <dbReference type="EMBL" id="MDQ0291370.1"/>
    </source>
</evidence>